<gene>
    <name evidence="6" type="ORF">BDK89_3822</name>
</gene>
<feature type="domain" description="HTH tetR-type" evidence="5">
    <location>
        <begin position="18"/>
        <end position="78"/>
    </location>
</feature>
<evidence type="ECO:0000256" key="1">
    <source>
        <dbReference type="ARBA" id="ARBA00023015"/>
    </source>
</evidence>
<comment type="caution">
    <text evidence="6">The sequence shown here is derived from an EMBL/GenBank/DDBJ whole genome shotgun (WGS) entry which is preliminary data.</text>
</comment>
<dbReference type="Gene3D" id="1.10.357.10">
    <property type="entry name" value="Tetracycline Repressor, domain 2"/>
    <property type="match status" value="1"/>
</dbReference>
<dbReference type="InterPro" id="IPR050109">
    <property type="entry name" value="HTH-type_TetR-like_transc_reg"/>
</dbReference>
<keyword evidence="7" id="KW-1185">Reference proteome</keyword>
<dbReference type="Pfam" id="PF00440">
    <property type="entry name" value="TetR_N"/>
    <property type="match status" value="1"/>
</dbReference>
<dbReference type="PRINTS" id="PR00455">
    <property type="entry name" value="HTHTETR"/>
</dbReference>
<evidence type="ECO:0000256" key="4">
    <source>
        <dbReference type="PROSITE-ProRule" id="PRU00335"/>
    </source>
</evidence>
<dbReference type="EMBL" id="SOAU01000001">
    <property type="protein sequence ID" value="TDT18205.1"/>
    <property type="molecule type" value="Genomic_DNA"/>
</dbReference>
<dbReference type="PANTHER" id="PTHR30055">
    <property type="entry name" value="HTH-TYPE TRANSCRIPTIONAL REGULATOR RUTR"/>
    <property type="match status" value="1"/>
</dbReference>
<evidence type="ECO:0000259" key="5">
    <source>
        <dbReference type="PROSITE" id="PS50977"/>
    </source>
</evidence>
<dbReference type="PROSITE" id="PS50977">
    <property type="entry name" value="HTH_TETR_2"/>
    <property type="match status" value="1"/>
</dbReference>
<dbReference type="InterPro" id="IPR009057">
    <property type="entry name" value="Homeodomain-like_sf"/>
</dbReference>
<reference evidence="6 7" key="1">
    <citation type="submission" date="2019-03" db="EMBL/GenBank/DDBJ databases">
        <title>Sequencing the genomes of 1000 actinobacteria strains.</title>
        <authorList>
            <person name="Klenk H.-P."/>
        </authorList>
    </citation>
    <scope>NUCLEOTIDE SEQUENCE [LARGE SCALE GENOMIC DNA]</scope>
    <source>
        <strain evidence="6 7">DSM 18936</strain>
    </source>
</reference>
<dbReference type="SUPFAM" id="SSF46689">
    <property type="entry name" value="Homeodomain-like"/>
    <property type="match status" value="1"/>
</dbReference>
<dbReference type="PANTHER" id="PTHR30055:SF234">
    <property type="entry name" value="HTH-TYPE TRANSCRIPTIONAL REGULATOR BETI"/>
    <property type="match status" value="1"/>
</dbReference>
<sequence>MVETVNPDAPTRAEKRREQRRDLIIAAAEAELSESGIAGTTLAGVGERVGLSKGALYYYVDSRDALLALVLEDGLRAVREEAARSVGDDASPLERLAAFGRAHVRLAVERPSGQLIISNVDLLAAHDRTAELLHEHEEAARAIVREAVAAGDLRDLHPVVASSAFFGALNTLCRTYDPDGELTLDEMIDATLDLLVKGWAGR</sequence>
<dbReference type="GO" id="GO:0003700">
    <property type="term" value="F:DNA-binding transcription factor activity"/>
    <property type="evidence" value="ECO:0007669"/>
    <property type="project" value="TreeGrafter"/>
</dbReference>
<dbReference type="GO" id="GO:0000976">
    <property type="term" value="F:transcription cis-regulatory region binding"/>
    <property type="evidence" value="ECO:0007669"/>
    <property type="project" value="TreeGrafter"/>
</dbReference>
<organism evidence="6 7">
    <name type="scientific">Ilumatobacter fluminis</name>
    <dbReference type="NCBI Taxonomy" id="467091"/>
    <lineage>
        <taxon>Bacteria</taxon>
        <taxon>Bacillati</taxon>
        <taxon>Actinomycetota</taxon>
        <taxon>Acidimicrobiia</taxon>
        <taxon>Acidimicrobiales</taxon>
        <taxon>Ilumatobacteraceae</taxon>
        <taxon>Ilumatobacter</taxon>
    </lineage>
</organism>
<dbReference type="InterPro" id="IPR041490">
    <property type="entry name" value="KstR2_TetR_C"/>
</dbReference>
<evidence type="ECO:0000256" key="2">
    <source>
        <dbReference type="ARBA" id="ARBA00023125"/>
    </source>
</evidence>
<dbReference type="SUPFAM" id="SSF48498">
    <property type="entry name" value="Tetracyclin repressor-like, C-terminal domain"/>
    <property type="match status" value="1"/>
</dbReference>
<proteinExistence type="predicted"/>
<protein>
    <submittedName>
        <fullName evidence="6">TetR family transcriptional regulator</fullName>
    </submittedName>
</protein>
<dbReference type="Pfam" id="PF17932">
    <property type="entry name" value="TetR_C_24"/>
    <property type="match status" value="1"/>
</dbReference>
<dbReference type="AlphaFoldDB" id="A0A4R7I402"/>
<keyword evidence="3" id="KW-0804">Transcription</keyword>
<evidence type="ECO:0000313" key="6">
    <source>
        <dbReference type="EMBL" id="TDT18205.1"/>
    </source>
</evidence>
<evidence type="ECO:0000256" key="3">
    <source>
        <dbReference type="ARBA" id="ARBA00023163"/>
    </source>
</evidence>
<keyword evidence="2 4" id="KW-0238">DNA-binding</keyword>
<accession>A0A4R7I402</accession>
<dbReference type="InterPro" id="IPR036271">
    <property type="entry name" value="Tet_transcr_reg_TetR-rel_C_sf"/>
</dbReference>
<dbReference type="InterPro" id="IPR001647">
    <property type="entry name" value="HTH_TetR"/>
</dbReference>
<dbReference type="OrthoDB" id="3190535at2"/>
<keyword evidence="1" id="KW-0805">Transcription regulation</keyword>
<dbReference type="Gene3D" id="1.10.10.60">
    <property type="entry name" value="Homeodomain-like"/>
    <property type="match status" value="1"/>
</dbReference>
<dbReference type="Proteomes" id="UP000294558">
    <property type="component" value="Unassembled WGS sequence"/>
</dbReference>
<dbReference type="RefSeq" id="WP_133870436.1">
    <property type="nucleotide sequence ID" value="NZ_SOAU01000001.1"/>
</dbReference>
<feature type="DNA-binding region" description="H-T-H motif" evidence="4">
    <location>
        <begin position="41"/>
        <end position="60"/>
    </location>
</feature>
<name>A0A4R7I402_9ACTN</name>
<evidence type="ECO:0000313" key="7">
    <source>
        <dbReference type="Proteomes" id="UP000294558"/>
    </source>
</evidence>